<evidence type="ECO:0000313" key="5">
    <source>
        <dbReference type="Proteomes" id="UP000837801"/>
    </source>
</evidence>
<dbReference type="PANTHER" id="PTHR43510">
    <property type="entry name" value="AMINOTRANSFERASE FUNCTION, HYPOTHETICAL (EUROFUNG)"/>
    <property type="match status" value="1"/>
</dbReference>
<keyword evidence="5" id="KW-1185">Reference proteome</keyword>
<protein>
    <recommendedName>
        <fullName evidence="3">Aminotransferase class I/classII large domain-containing protein</fullName>
    </recommendedName>
</protein>
<dbReference type="GO" id="GO:0003824">
    <property type="term" value="F:catalytic activity"/>
    <property type="evidence" value="ECO:0007669"/>
    <property type="project" value="InterPro"/>
</dbReference>
<name>A0A9P0VZZ4_9ASCO</name>
<evidence type="ECO:0000313" key="4">
    <source>
        <dbReference type="EMBL" id="CAH2354454.1"/>
    </source>
</evidence>
<dbReference type="Proteomes" id="UP000837801">
    <property type="component" value="Unassembled WGS sequence"/>
</dbReference>
<comment type="similarity">
    <text evidence="1">Belongs to the class-I pyridoxal-phosphate-dependent aminotransferase family.</text>
</comment>
<gene>
    <name evidence="4" type="ORF">CLIB1423_16S03026</name>
</gene>
<organism evidence="4 5">
    <name type="scientific">[Candida] railenensis</name>
    <dbReference type="NCBI Taxonomy" id="45579"/>
    <lineage>
        <taxon>Eukaryota</taxon>
        <taxon>Fungi</taxon>
        <taxon>Dikarya</taxon>
        <taxon>Ascomycota</taxon>
        <taxon>Saccharomycotina</taxon>
        <taxon>Pichiomycetes</taxon>
        <taxon>Debaryomycetaceae</taxon>
        <taxon>Kurtzmaniella</taxon>
    </lineage>
</organism>
<dbReference type="Pfam" id="PF00155">
    <property type="entry name" value="Aminotran_1_2"/>
    <property type="match status" value="1"/>
</dbReference>
<dbReference type="PANTHER" id="PTHR43510:SF1">
    <property type="entry name" value="AMINOTRANSFERASE FUNCTION, HYPOTHETICAL (EUROFUNG)"/>
    <property type="match status" value="1"/>
</dbReference>
<dbReference type="InterPro" id="IPR015422">
    <property type="entry name" value="PyrdxlP-dep_Trfase_small"/>
</dbReference>
<dbReference type="AlphaFoldDB" id="A0A9P0VZZ4"/>
<dbReference type="CDD" id="cd00609">
    <property type="entry name" value="AAT_like"/>
    <property type="match status" value="1"/>
</dbReference>
<dbReference type="PROSITE" id="PS00105">
    <property type="entry name" value="AA_TRANSFER_CLASS_1"/>
    <property type="match status" value="1"/>
</dbReference>
<reference evidence="4" key="1">
    <citation type="submission" date="2022-03" db="EMBL/GenBank/DDBJ databases">
        <authorList>
            <person name="Legras J.-L."/>
            <person name="Devillers H."/>
            <person name="Grondin C."/>
        </authorList>
    </citation>
    <scope>NUCLEOTIDE SEQUENCE</scope>
    <source>
        <strain evidence="4">CLIB 1423</strain>
    </source>
</reference>
<dbReference type="SUPFAM" id="SSF53383">
    <property type="entry name" value="PLP-dependent transferases"/>
    <property type="match status" value="1"/>
</dbReference>
<evidence type="ECO:0000259" key="3">
    <source>
        <dbReference type="Pfam" id="PF00155"/>
    </source>
</evidence>
<dbReference type="Gene3D" id="3.90.1150.10">
    <property type="entry name" value="Aspartate Aminotransferase, domain 1"/>
    <property type="match status" value="1"/>
</dbReference>
<evidence type="ECO:0000256" key="1">
    <source>
        <dbReference type="ARBA" id="ARBA00007441"/>
    </source>
</evidence>
<dbReference type="Gene3D" id="3.40.640.10">
    <property type="entry name" value="Type I PLP-dependent aspartate aminotransferase-like (Major domain)"/>
    <property type="match status" value="1"/>
</dbReference>
<dbReference type="InterPro" id="IPR015421">
    <property type="entry name" value="PyrdxlP-dep_Trfase_major"/>
</dbReference>
<sequence>MVKQADFAVEQYMDKYETGIKFNLGETCCHSMTIQEVSNLARVGASDSLVSGIINSRMTYGHIRGSPELKSIISEQIYEGTGLTQDNIIITNGAIGANFLTFYTIVDKEDHIVVVDPSYQQLSSVPEMFGGNVELLKLKFEDKYLPDLKQLRETVTKNKTKLVVINNPHNPTGVVWGNDILEEIVDICRENDCYIFCDEVYRPLYHSVEKAPSSILSFGYEKAISTSSVSKAFSFAGLRLGWIATNDSKLRERFFSKRDYNMISISLIDDKIATFILTHHKKILERNYQLCKDNLDTIQKFIDLSNGKLEWVRPQGGATCFIKVNVKGSKSTMEIGSELAEIHSVLVVPGEVFNHPGFIRVGFGNSKKEIEEGFPIILKYLDSL</sequence>
<dbReference type="OrthoDB" id="7042322at2759"/>
<keyword evidence="2" id="KW-0663">Pyridoxal phosphate</keyword>
<accession>A0A9P0VZZ4</accession>
<dbReference type="GO" id="GO:0030170">
    <property type="term" value="F:pyridoxal phosphate binding"/>
    <property type="evidence" value="ECO:0007669"/>
    <property type="project" value="InterPro"/>
</dbReference>
<proteinExistence type="inferred from homology"/>
<dbReference type="InterPro" id="IPR004839">
    <property type="entry name" value="Aminotransferase_I/II_large"/>
</dbReference>
<dbReference type="InterPro" id="IPR004838">
    <property type="entry name" value="NHTrfase_class1_PyrdxlP-BS"/>
</dbReference>
<feature type="domain" description="Aminotransferase class I/classII large" evidence="3">
    <location>
        <begin position="51"/>
        <end position="372"/>
    </location>
</feature>
<comment type="caution">
    <text evidence="4">The sequence shown here is derived from an EMBL/GenBank/DDBJ whole genome shotgun (WGS) entry which is preliminary data.</text>
</comment>
<dbReference type="EMBL" id="CAKXYY010000016">
    <property type="protein sequence ID" value="CAH2354454.1"/>
    <property type="molecule type" value="Genomic_DNA"/>
</dbReference>
<evidence type="ECO:0000256" key="2">
    <source>
        <dbReference type="ARBA" id="ARBA00022898"/>
    </source>
</evidence>
<dbReference type="InterPro" id="IPR015424">
    <property type="entry name" value="PyrdxlP-dep_Trfase"/>
</dbReference>